<feature type="compositionally biased region" description="Basic and acidic residues" evidence="1">
    <location>
        <begin position="600"/>
        <end position="614"/>
    </location>
</feature>
<dbReference type="AlphaFoldDB" id="A0A8H7SXD7"/>
<evidence type="ECO:0000256" key="1">
    <source>
        <dbReference type="SAM" id="MobiDB-lite"/>
    </source>
</evidence>
<feature type="compositionally biased region" description="Basic and acidic residues" evidence="1">
    <location>
        <begin position="537"/>
        <end position="561"/>
    </location>
</feature>
<gene>
    <name evidence="3" type="ORF">IFR04_015606</name>
</gene>
<accession>A0A8H7SXD7</accession>
<feature type="compositionally biased region" description="Basic and acidic residues" evidence="1">
    <location>
        <begin position="413"/>
        <end position="431"/>
    </location>
</feature>
<feature type="compositionally biased region" description="Polar residues" evidence="1">
    <location>
        <begin position="435"/>
        <end position="448"/>
    </location>
</feature>
<feature type="compositionally biased region" description="Basic and acidic residues" evidence="1">
    <location>
        <begin position="499"/>
        <end position="512"/>
    </location>
</feature>
<evidence type="ECO:0000313" key="3">
    <source>
        <dbReference type="EMBL" id="KAG4411259.1"/>
    </source>
</evidence>
<evidence type="ECO:0000313" key="4">
    <source>
        <dbReference type="Proteomes" id="UP000664132"/>
    </source>
</evidence>
<dbReference type="EMBL" id="JAFJYH010000499">
    <property type="protein sequence ID" value="KAG4411259.1"/>
    <property type="molecule type" value="Genomic_DNA"/>
</dbReference>
<dbReference type="OrthoDB" id="3564649at2759"/>
<comment type="caution">
    <text evidence="3">The sequence shown here is derived from an EMBL/GenBank/DDBJ whole genome shotgun (WGS) entry which is preliminary data.</text>
</comment>
<feature type="region of interest" description="Disordered" evidence="1">
    <location>
        <begin position="1"/>
        <end position="47"/>
    </location>
</feature>
<organism evidence="3 4">
    <name type="scientific">Cadophora malorum</name>
    <dbReference type="NCBI Taxonomy" id="108018"/>
    <lineage>
        <taxon>Eukaryota</taxon>
        <taxon>Fungi</taxon>
        <taxon>Dikarya</taxon>
        <taxon>Ascomycota</taxon>
        <taxon>Pezizomycotina</taxon>
        <taxon>Leotiomycetes</taxon>
        <taxon>Helotiales</taxon>
        <taxon>Ploettnerulaceae</taxon>
        <taxon>Cadophora</taxon>
    </lineage>
</organism>
<protein>
    <submittedName>
        <fullName evidence="3">Uncharacterized protein</fullName>
    </submittedName>
</protein>
<feature type="region of interest" description="Disordered" evidence="1">
    <location>
        <begin position="218"/>
        <end position="238"/>
    </location>
</feature>
<feature type="transmembrane region" description="Helical" evidence="2">
    <location>
        <begin position="52"/>
        <end position="74"/>
    </location>
</feature>
<sequence length="1019" mass="114039">MADTQSNEGQNVDEQTSNQQRDPEAADIDNEAKGTELPAEGGDMKSRKSKSMLGVCGISTVVLVVYFALLYAVIVGTPQARQLWKNIPHSLAQISQQIMWHGSNPWTALCNEDNSASASCESFSYDSKRDRVLRYVNETESGRSSHLKTATYVRQHAESTSAPLKNIPQHLVDNIPDAVRPKSSKVASHTDEPTTAPTKVVDGAKKVFVRLTEASLPSRVDSGKKKPDIQQDKRPHTDPSIFMEKAKIILEKISQDAISAEQRIETPRSERVRDISRANEAEKAKLLLNVLETTPNSLNTDRLFQMVDDAMARLDQQTQESDEVLAIITKLFKERLAARITDFESPISASDDNEASHHESESTMRPNHLLTWLVSRVQTFKFDKNAIKPANRKKEIRDKIESLTPKTKVSRTQQKESDQHSKNKTKPKQDAFTEDTATSTGSKSTNPQRKGAFEEYWSEFRMQGPPPAAVSSSSQSSSASESKASGSVSKGQKVLAAERLSRGEKYRIRDQEISELQPQYGVTSRWPPRGSQTTIYAKDRRPESKRKTEVEDPRETSEKQHLQKGKKVTASQVSKPFDKTWKKEGPRTGGNTKSLTERPPSVRDQDMYRQEKSTSSRTAVMKPAWYWKLMSRAGIPDHLPETTAAASETSTDDVEENIPVQGATTVSSKKKESSKLNPARKLTSSIRSLKQGVKKFHTADTGTTSAAKSPLVTDRRPAKSRAKVFSTPKSTAHGSAEKLVGSIVEAVQDLKAVFPSEVPEQSWKDWASSFLDFSWITKIFAEFRATLSALPSIFNSKPNTSSLPNKQISTWKLWLLASSKLGSQNPIRDSTSSEKAWEENFFNTHPSYQVQRSRNKTAQAMLEISGSLYSIIDQLMAEGNKHFDTMTRLQGAWEGLFRAEAVMDSSMTVKGMARDTENRELLRSYVEVVHKLDRLVDGLLEVTSRLGNSTTVDAADARQWMTLRSRFNKFLWEVKKRPLFVDKGILVSEGFHRDILLGDKEKLENVKATLRRLQDSSVV</sequence>
<keyword evidence="2" id="KW-0472">Membrane</keyword>
<name>A0A8H7SXD7_9HELO</name>
<feature type="compositionally biased region" description="Polar residues" evidence="1">
    <location>
        <begin position="1"/>
        <end position="20"/>
    </location>
</feature>
<feature type="compositionally biased region" description="Basic and acidic residues" evidence="1">
    <location>
        <begin position="576"/>
        <end position="586"/>
    </location>
</feature>
<reference evidence="3" key="1">
    <citation type="submission" date="2021-02" db="EMBL/GenBank/DDBJ databases">
        <title>Genome sequence Cadophora malorum strain M34.</title>
        <authorList>
            <person name="Stefanovic E."/>
            <person name="Vu D."/>
            <person name="Scully C."/>
            <person name="Dijksterhuis J."/>
            <person name="Roader J."/>
            <person name="Houbraken J."/>
        </authorList>
    </citation>
    <scope>NUCLEOTIDE SEQUENCE</scope>
    <source>
        <strain evidence="3">M34</strain>
    </source>
</reference>
<feature type="region of interest" description="Disordered" evidence="1">
    <location>
        <begin position="393"/>
        <end position="449"/>
    </location>
</feature>
<feature type="compositionally biased region" description="Low complexity" evidence="1">
    <location>
        <begin position="469"/>
        <end position="491"/>
    </location>
</feature>
<feature type="region of interest" description="Disordered" evidence="1">
    <location>
        <begin position="643"/>
        <end position="682"/>
    </location>
</feature>
<keyword evidence="2" id="KW-1133">Transmembrane helix</keyword>
<feature type="compositionally biased region" description="Basic and acidic residues" evidence="1">
    <location>
        <begin position="221"/>
        <end position="237"/>
    </location>
</feature>
<proteinExistence type="predicted"/>
<feature type="region of interest" description="Disordered" evidence="1">
    <location>
        <begin position="462"/>
        <end position="617"/>
    </location>
</feature>
<evidence type="ECO:0000256" key="2">
    <source>
        <dbReference type="SAM" id="Phobius"/>
    </source>
</evidence>
<dbReference type="Proteomes" id="UP000664132">
    <property type="component" value="Unassembled WGS sequence"/>
</dbReference>
<keyword evidence="4" id="KW-1185">Reference proteome</keyword>
<keyword evidence="2" id="KW-0812">Transmembrane</keyword>